<accession>X1SSN4</accession>
<dbReference type="EMBL" id="BARW01016864">
    <property type="protein sequence ID" value="GAI96062.1"/>
    <property type="molecule type" value="Genomic_DNA"/>
</dbReference>
<protein>
    <submittedName>
        <fullName evidence="1">Uncharacterized protein</fullName>
    </submittedName>
</protein>
<organism evidence="1">
    <name type="scientific">marine sediment metagenome</name>
    <dbReference type="NCBI Taxonomy" id="412755"/>
    <lineage>
        <taxon>unclassified sequences</taxon>
        <taxon>metagenomes</taxon>
        <taxon>ecological metagenomes</taxon>
    </lineage>
</organism>
<feature type="non-terminal residue" evidence="1">
    <location>
        <position position="96"/>
    </location>
</feature>
<dbReference type="AlphaFoldDB" id="X1SSN4"/>
<reference evidence="1" key="1">
    <citation type="journal article" date="2014" name="Front. Microbiol.">
        <title>High frequency of phylogenetically diverse reductive dehalogenase-homologous genes in deep subseafloor sedimentary metagenomes.</title>
        <authorList>
            <person name="Kawai M."/>
            <person name="Futagami T."/>
            <person name="Toyoda A."/>
            <person name="Takaki Y."/>
            <person name="Nishi S."/>
            <person name="Hori S."/>
            <person name="Arai W."/>
            <person name="Tsubouchi T."/>
            <person name="Morono Y."/>
            <person name="Uchiyama I."/>
            <person name="Ito T."/>
            <person name="Fujiyama A."/>
            <person name="Inagaki F."/>
            <person name="Takami H."/>
        </authorList>
    </citation>
    <scope>NUCLEOTIDE SEQUENCE</scope>
    <source>
        <strain evidence="1">Expedition CK06-06</strain>
    </source>
</reference>
<comment type="caution">
    <text evidence="1">The sequence shown here is derived from an EMBL/GenBank/DDBJ whole genome shotgun (WGS) entry which is preliminary data.</text>
</comment>
<gene>
    <name evidence="1" type="ORF">S12H4_29267</name>
</gene>
<proteinExistence type="predicted"/>
<name>X1SSN4_9ZZZZ</name>
<sequence>MKRSDLTFKKFTAIHKNFKELELAVGVVFSADVEPCMTSDILSIKELPFWDSGNGFRKIYLPRAERFGENEIKDFHICFFTPIYGEDYGEIVFRRE</sequence>
<evidence type="ECO:0000313" key="1">
    <source>
        <dbReference type="EMBL" id="GAI96062.1"/>
    </source>
</evidence>